<comment type="subcellular location">
    <subcellularLocation>
        <location evidence="1">Secreted</location>
    </subcellularLocation>
</comment>
<dbReference type="Gene3D" id="2.20.20.10">
    <property type="entry name" value="Anthopleurin-A"/>
    <property type="match status" value="1"/>
</dbReference>
<keyword evidence="8" id="KW-0813">Transport</keyword>
<evidence type="ECO:0000256" key="3">
    <source>
        <dbReference type="ARBA" id="ARBA00022525"/>
    </source>
</evidence>
<dbReference type="Pfam" id="PF07936">
    <property type="entry name" value="Defensin_4"/>
    <property type="match status" value="1"/>
</dbReference>
<evidence type="ECO:0000256" key="5">
    <source>
        <dbReference type="ARBA" id="ARBA00022685"/>
    </source>
</evidence>
<dbReference type="SUPFAM" id="SSF57392">
    <property type="entry name" value="Defensin-like"/>
    <property type="match status" value="1"/>
</dbReference>
<proteinExistence type="inferred from homology"/>
<sequence>MNKALLLCLVLLCATVVFTAEDLKEDYVPEKRAAACYCKGKAGRGDKWILRGTCPGGYGYNNNCYQRPNVCCYPQYFG</sequence>
<dbReference type="GO" id="GO:0034220">
    <property type="term" value="P:monoatomic ion transmembrane transport"/>
    <property type="evidence" value="ECO:0007669"/>
    <property type="project" value="UniProtKB-KW"/>
</dbReference>
<evidence type="ECO:0000256" key="1">
    <source>
        <dbReference type="ARBA" id="ARBA00004613"/>
    </source>
</evidence>
<evidence type="ECO:0000256" key="6">
    <source>
        <dbReference type="ARBA" id="ARBA00023157"/>
    </source>
</evidence>
<keyword evidence="6" id="KW-1015">Disulfide bond</keyword>
<dbReference type="GO" id="GO:0008200">
    <property type="term" value="F:ion channel inhibitor activity"/>
    <property type="evidence" value="ECO:0007669"/>
    <property type="project" value="InterPro"/>
</dbReference>
<keyword evidence="4" id="KW-0800">Toxin</keyword>
<keyword evidence="5" id="KW-0165">Cleavage on pair of basic residues</keyword>
<dbReference type="InterPro" id="IPR023355">
    <property type="entry name" value="Myo_ane_neurotoxin_sf"/>
</dbReference>
<gene>
    <name evidence="8" type="primary">Kappa-AITX-Ate</name>
</gene>
<name>A0A3P8MJV7_ACTTE</name>
<dbReference type="AlphaFoldDB" id="A0A3P8MJV7"/>
<evidence type="ECO:0000256" key="7">
    <source>
        <dbReference type="SAM" id="SignalP"/>
    </source>
</evidence>
<keyword evidence="3" id="KW-0964">Secreted</keyword>
<keyword evidence="7" id="KW-0732">Signal</keyword>
<evidence type="ECO:0000256" key="4">
    <source>
        <dbReference type="ARBA" id="ARBA00022656"/>
    </source>
</evidence>
<feature type="signal peptide" evidence="7">
    <location>
        <begin position="1"/>
        <end position="19"/>
    </location>
</feature>
<reference evidence="8" key="1">
    <citation type="submission" date="2016-11" db="EMBL/GenBank/DDBJ databases">
        <title>Toxin and toxin-like genes show dynamic gene family evolution and expression patterns in phylum Cnidaria.</title>
        <authorList>
            <person name="Surm J.M."/>
            <person name="Smith H."/>
            <person name="van der Burg C.A."/>
            <person name="Stewart Z."/>
            <person name="Prentis P.J."/>
            <person name="Pavasovic A."/>
        </authorList>
    </citation>
    <scope>NUCLEOTIDE SEQUENCE</scope>
</reference>
<accession>A0A3P8MJV7</accession>
<keyword evidence="8" id="KW-0407">Ion channel</keyword>
<dbReference type="GO" id="GO:0090729">
    <property type="term" value="F:toxin activity"/>
    <property type="evidence" value="ECO:0007669"/>
    <property type="project" value="UniProtKB-KW"/>
</dbReference>
<dbReference type="GO" id="GO:0005576">
    <property type="term" value="C:extracellular region"/>
    <property type="evidence" value="ECO:0007669"/>
    <property type="project" value="UniProtKB-SubCell"/>
</dbReference>
<organism evidence="8">
    <name type="scientific">Actinia tenebrosa</name>
    <name type="common">Australian red waratah sea anemone</name>
    <dbReference type="NCBI Taxonomy" id="6105"/>
    <lineage>
        <taxon>Eukaryota</taxon>
        <taxon>Metazoa</taxon>
        <taxon>Cnidaria</taxon>
        <taxon>Anthozoa</taxon>
        <taxon>Hexacorallia</taxon>
        <taxon>Actiniaria</taxon>
        <taxon>Actiniidae</taxon>
        <taxon>Actinia</taxon>
    </lineage>
</organism>
<comment type="similarity">
    <text evidence="2">Belongs to the sea anemone type 3 (BDS) potassium channel toxin family.</text>
</comment>
<dbReference type="EMBL" id="KY176768">
    <property type="protein sequence ID" value="ATY39988.1"/>
    <property type="molecule type" value="Genomic_DNA"/>
</dbReference>
<feature type="chain" id="PRO_5018073169" evidence="7">
    <location>
        <begin position="20"/>
        <end position="78"/>
    </location>
</feature>
<evidence type="ECO:0000256" key="2">
    <source>
        <dbReference type="ARBA" id="ARBA00007488"/>
    </source>
</evidence>
<dbReference type="InterPro" id="IPR012414">
    <property type="entry name" value="BDS_K_chnl_tox"/>
</dbReference>
<keyword evidence="8" id="KW-0406">Ion transport</keyword>
<protein>
    <submittedName>
        <fullName evidence="8">Kappa-actitoxin-Ate Potassium channel toxin type 3 BDS</fullName>
    </submittedName>
</protein>
<evidence type="ECO:0000313" key="8">
    <source>
        <dbReference type="EMBL" id="ATY39988.1"/>
    </source>
</evidence>
<dbReference type="GO" id="GO:0042151">
    <property type="term" value="C:nematocyst"/>
    <property type="evidence" value="ECO:0007669"/>
    <property type="project" value="InterPro"/>
</dbReference>